<dbReference type="InterPro" id="IPR003615">
    <property type="entry name" value="HNH_nuc"/>
</dbReference>
<feature type="domain" description="HNH nuclease" evidence="2">
    <location>
        <begin position="16"/>
        <end position="74"/>
    </location>
</feature>
<feature type="region of interest" description="Disordered" evidence="1">
    <location>
        <begin position="95"/>
        <end position="117"/>
    </location>
</feature>
<keyword evidence="4" id="KW-1185">Reference proteome</keyword>
<dbReference type="Proteomes" id="UP000603940">
    <property type="component" value="Unassembled WGS sequence"/>
</dbReference>
<evidence type="ECO:0000313" key="3">
    <source>
        <dbReference type="EMBL" id="MBC9176776.1"/>
    </source>
</evidence>
<dbReference type="RefSeq" id="WP_187777920.1">
    <property type="nucleotide sequence ID" value="NZ_JACTUZ010000019.1"/>
</dbReference>
<dbReference type="GO" id="GO:0004519">
    <property type="term" value="F:endonuclease activity"/>
    <property type="evidence" value="ECO:0007669"/>
    <property type="project" value="UniProtKB-KW"/>
</dbReference>
<sequence length="117" mass="13207">MRKQRDPFYVSPEWLALREQCFRRDGHRCVVLGCRTPTQELTCDHIQARPRGAVGLTQLDALSNLRTLCGPHDRSVKELASGQRRNGGRLAVRGCDAAGRPLDPSHPWNRRQPSAPR</sequence>
<evidence type="ECO:0000259" key="2">
    <source>
        <dbReference type="SMART" id="SM00507"/>
    </source>
</evidence>
<comment type="caution">
    <text evidence="3">The sequence shown here is derived from an EMBL/GenBank/DDBJ whole genome shotgun (WGS) entry which is preliminary data.</text>
</comment>
<keyword evidence="3" id="KW-0540">Nuclease</keyword>
<dbReference type="CDD" id="cd00085">
    <property type="entry name" value="HNHc"/>
    <property type="match status" value="1"/>
</dbReference>
<keyword evidence="3" id="KW-0255">Endonuclease</keyword>
<organism evidence="3 4">
    <name type="scientific">Pseudoroseomonas ludipueritiae</name>
    <dbReference type="NCBI Taxonomy" id="198093"/>
    <lineage>
        <taxon>Bacteria</taxon>
        <taxon>Pseudomonadati</taxon>
        <taxon>Pseudomonadota</taxon>
        <taxon>Alphaproteobacteria</taxon>
        <taxon>Acetobacterales</taxon>
        <taxon>Acetobacteraceae</taxon>
        <taxon>Pseudoroseomonas</taxon>
    </lineage>
</organism>
<dbReference type="SMART" id="SM00507">
    <property type="entry name" value="HNHc"/>
    <property type="match status" value="1"/>
</dbReference>
<reference evidence="3 4" key="1">
    <citation type="journal article" date="2009" name="Int. J. Syst. Evol. Microbiol.">
        <title>Transfer of Teichococcus ludipueritiae and Muricoccus roseus to the genus Roseomonas, as Roseomonas ludipueritiae comb. nov. and Roseomonas rosea comb. nov., respectively, and emended description of the genus Roseomonas.</title>
        <authorList>
            <person name="Sanchez-Porro C."/>
            <person name="Gallego V."/>
            <person name="Busse H.J."/>
            <person name="Kampfer P."/>
            <person name="Ventosa A."/>
        </authorList>
    </citation>
    <scope>NUCLEOTIDE SEQUENCE [LARGE SCALE GENOMIC DNA]</scope>
    <source>
        <strain evidence="3 4">DSM 14915</strain>
    </source>
</reference>
<evidence type="ECO:0000313" key="4">
    <source>
        <dbReference type="Proteomes" id="UP000603940"/>
    </source>
</evidence>
<name>A0ABR7R4X8_9PROT</name>
<dbReference type="Gene3D" id="1.10.30.50">
    <property type="match status" value="1"/>
</dbReference>
<gene>
    <name evidence="3" type="ORF">IBL25_07440</name>
</gene>
<accession>A0ABR7R4X8</accession>
<keyword evidence="3" id="KW-0378">Hydrolase</keyword>
<dbReference type="EMBL" id="JACTUZ010000019">
    <property type="protein sequence ID" value="MBC9176776.1"/>
    <property type="molecule type" value="Genomic_DNA"/>
</dbReference>
<protein>
    <submittedName>
        <fullName evidence="3">HNH endonuclease</fullName>
    </submittedName>
</protein>
<proteinExistence type="predicted"/>
<evidence type="ECO:0000256" key="1">
    <source>
        <dbReference type="SAM" id="MobiDB-lite"/>
    </source>
</evidence>